<dbReference type="PANTHER" id="PTHR42852:SF6">
    <property type="entry name" value="THIOL:DISULFIDE INTERCHANGE PROTEIN DSBE"/>
    <property type="match status" value="1"/>
</dbReference>
<keyword evidence="8" id="KW-1185">Reference proteome</keyword>
<comment type="caution">
    <text evidence="7">The sequence shown here is derived from an EMBL/GenBank/DDBJ whole genome shotgun (WGS) entry which is preliminary data.</text>
</comment>
<keyword evidence="4" id="KW-1015">Disulfide bond</keyword>
<protein>
    <submittedName>
        <fullName evidence="7">TlpA family protein disulfide reductase</fullName>
    </submittedName>
</protein>
<dbReference type="InterPro" id="IPR050553">
    <property type="entry name" value="Thioredoxin_ResA/DsbE_sf"/>
</dbReference>
<dbReference type="Pfam" id="PF00578">
    <property type="entry name" value="AhpC-TSA"/>
    <property type="match status" value="1"/>
</dbReference>
<dbReference type="RefSeq" id="WP_256311389.1">
    <property type="nucleotide sequence ID" value="NZ_JANGAC010000006.1"/>
</dbReference>
<dbReference type="Proteomes" id="UP001524478">
    <property type="component" value="Unassembled WGS sequence"/>
</dbReference>
<evidence type="ECO:0000256" key="2">
    <source>
        <dbReference type="ARBA" id="ARBA00022748"/>
    </source>
</evidence>
<accession>A0ABT1SA84</accession>
<reference evidence="7 8" key="1">
    <citation type="submission" date="2022-06" db="EMBL/GenBank/DDBJ databases">
        <title>Isolation of gut microbiota from human fecal samples.</title>
        <authorList>
            <person name="Pamer E.G."/>
            <person name="Barat B."/>
            <person name="Waligurski E."/>
            <person name="Medina S."/>
            <person name="Paddock L."/>
            <person name="Mostad J."/>
        </authorList>
    </citation>
    <scope>NUCLEOTIDE SEQUENCE [LARGE SCALE GENOMIC DNA]</scope>
    <source>
        <strain evidence="7 8">DFI.7.95</strain>
    </source>
</reference>
<dbReference type="InterPro" id="IPR013766">
    <property type="entry name" value="Thioredoxin_domain"/>
</dbReference>
<sequence>MKKSLSRILIFLLIGLIAFSSIGCGKKELTITAEEKEQGYRAYKDMGMKFKLSDVWKTYDDNLMLDGLGDEEDENNPIYTGRKYGFISNELITEYYDVAENVKDQEEQNKRFSEIFSQVKDIFSIVVFRKDKLPAGDKIAELTGMTHNEKISTIADYIFYFCKNDYDEAELSEEAKVGYKALFDDVENVKSSLTVYKPMTPQESIAGLKKIEFNLKDLEGNDVTHEVFKDKKLTMVNIWGTFCGPCIREMPDLTALHEELEDKGIGILGIISDTPNSENEDAARKIVADAKVTFTSIIPDDNMKNTLLSSISGVPTSFFVDSDGKVVGEVITGSRSKEEYLEIMLEVLESLK</sequence>
<dbReference type="InterPro" id="IPR036249">
    <property type="entry name" value="Thioredoxin-like_sf"/>
</dbReference>
<dbReference type="SUPFAM" id="SSF52833">
    <property type="entry name" value="Thioredoxin-like"/>
    <property type="match status" value="1"/>
</dbReference>
<comment type="subcellular location">
    <subcellularLocation>
        <location evidence="1">Cell envelope</location>
    </subcellularLocation>
</comment>
<keyword evidence="3" id="KW-0812">Transmembrane</keyword>
<organism evidence="7 8">
    <name type="scientific">Tissierella carlieri</name>
    <dbReference type="NCBI Taxonomy" id="689904"/>
    <lineage>
        <taxon>Bacteria</taxon>
        <taxon>Bacillati</taxon>
        <taxon>Bacillota</taxon>
        <taxon>Tissierellia</taxon>
        <taxon>Tissierellales</taxon>
        <taxon>Tissierellaceae</taxon>
        <taxon>Tissierella</taxon>
    </lineage>
</organism>
<name>A0ABT1SA84_9FIRM</name>
<dbReference type="PROSITE" id="PS51257">
    <property type="entry name" value="PROKAR_LIPOPROTEIN"/>
    <property type="match status" value="1"/>
</dbReference>
<proteinExistence type="predicted"/>
<dbReference type="CDD" id="cd02966">
    <property type="entry name" value="TlpA_like_family"/>
    <property type="match status" value="1"/>
</dbReference>
<keyword evidence="3" id="KW-0735">Signal-anchor</keyword>
<keyword evidence="2" id="KW-0201">Cytochrome c-type biogenesis</keyword>
<evidence type="ECO:0000259" key="6">
    <source>
        <dbReference type="PROSITE" id="PS51352"/>
    </source>
</evidence>
<feature type="domain" description="Thioredoxin" evidence="6">
    <location>
        <begin position="204"/>
        <end position="349"/>
    </location>
</feature>
<evidence type="ECO:0000313" key="7">
    <source>
        <dbReference type="EMBL" id="MCQ4923396.1"/>
    </source>
</evidence>
<dbReference type="EMBL" id="JANGAC010000006">
    <property type="protein sequence ID" value="MCQ4923396.1"/>
    <property type="molecule type" value="Genomic_DNA"/>
</dbReference>
<dbReference type="PROSITE" id="PS51352">
    <property type="entry name" value="THIOREDOXIN_2"/>
    <property type="match status" value="1"/>
</dbReference>
<evidence type="ECO:0000256" key="5">
    <source>
        <dbReference type="ARBA" id="ARBA00023284"/>
    </source>
</evidence>
<dbReference type="InterPro" id="IPR000866">
    <property type="entry name" value="AhpC/TSA"/>
</dbReference>
<evidence type="ECO:0000256" key="4">
    <source>
        <dbReference type="ARBA" id="ARBA00023157"/>
    </source>
</evidence>
<dbReference type="Gene3D" id="3.40.30.10">
    <property type="entry name" value="Glutaredoxin"/>
    <property type="match status" value="1"/>
</dbReference>
<dbReference type="PANTHER" id="PTHR42852">
    <property type="entry name" value="THIOL:DISULFIDE INTERCHANGE PROTEIN DSBE"/>
    <property type="match status" value="1"/>
</dbReference>
<evidence type="ECO:0000256" key="3">
    <source>
        <dbReference type="ARBA" id="ARBA00022968"/>
    </source>
</evidence>
<gene>
    <name evidence="7" type="ORF">NE686_09890</name>
</gene>
<keyword evidence="5" id="KW-0676">Redox-active center</keyword>
<evidence type="ECO:0000256" key="1">
    <source>
        <dbReference type="ARBA" id="ARBA00004196"/>
    </source>
</evidence>
<evidence type="ECO:0000313" key="8">
    <source>
        <dbReference type="Proteomes" id="UP001524478"/>
    </source>
</evidence>